<accession>A0AAD0IZR9</accession>
<dbReference type="Gene3D" id="2.40.160.10">
    <property type="entry name" value="Porin"/>
    <property type="match status" value="1"/>
</dbReference>
<dbReference type="Proteomes" id="UP000244809">
    <property type="component" value="Chromosome 1"/>
</dbReference>
<organism evidence="1 2">
    <name type="scientific">Burkholderia cenocepacia</name>
    <dbReference type="NCBI Taxonomy" id="95486"/>
    <lineage>
        <taxon>Bacteria</taxon>
        <taxon>Pseudomonadati</taxon>
        <taxon>Pseudomonadota</taxon>
        <taxon>Betaproteobacteria</taxon>
        <taxon>Burkholderiales</taxon>
        <taxon>Burkholderiaceae</taxon>
        <taxon>Burkholderia</taxon>
        <taxon>Burkholderia cepacia complex</taxon>
    </lineage>
</organism>
<sequence length="82" mass="8623">MKVGDGGGDASHDPSGHAMMYVLGTTYDLSKRTFLHGTVAYVRNGGDSNFSLLVTPCDATSSTSPMTGEPQMGAYVGMMHTF</sequence>
<proteinExistence type="predicted"/>
<evidence type="ECO:0000313" key="1">
    <source>
        <dbReference type="EMBL" id="AWG28229.1"/>
    </source>
</evidence>
<evidence type="ECO:0000313" key="2">
    <source>
        <dbReference type="Proteomes" id="UP000244809"/>
    </source>
</evidence>
<reference evidence="1 2" key="1">
    <citation type="submission" date="2017-04" db="EMBL/GenBank/DDBJ databases">
        <title>Complete genome sequence of Burkholderia cenocepacia PC184 Midwest clone.</title>
        <authorList>
            <person name="Mulks M.H."/>
            <person name="Cooper V.S."/>
        </authorList>
    </citation>
    <scope>NUCLEOTIDE SEQUENCE [LARGE SCALE GENOMIC DNA]</scope>
    <source>
        <strain evidence="1 2">PC184 Mulks</strain>
    </source>
</reference>
<dbReference type="AlphaFoldDB" id="A0AAD0IZR9"/>
<gene>
    <name evidence="1" type="ORF">B9Z07_04765</name>
</gene>
<name>A0AAD0IZR9_9BURK</name>
<dbReference type="EMBL" id="CP021067">
    <property type="protein sequence ID" value="AWG28229.1"/>
    <property type="molecule type" value="Genomic_DNA"/>
</dbReference>
<dbReference type="SUPFAM" id="SSF56935">
    <property type="entry name" value="Porins"/>
    <property type="match status" value="1"/>
</dbReference>
<protein>
    <submittedName>
        <fullName evidence="1">Porin</fullName>
    </submittedName>
</protein>
<dbReference type="InterPro" id="IPR023614">
    <property type="entry name" value="Porin_dom_sf"/>
</dbReference>